<dbReference type="Gene3D" id="1.10.10.10">
    <property type="entry name" value="Winged helix-like DNA-binding domain superfamily/Winged helix DNA-binding domain"/>
    <property type="match status" value="1"/>
</dbReference>
<protein>
    <recommendedName>
        <fullName evidence="4 17">Crossover junction endonuclease MUS81</fullName>
        <ecNumber evidence="17">3.1.22.-</ecNumber>
    </recommendedName>
</protein>
<comment type="similarity">
    <text evidence="3 17">Belongs to the XPF family.</text>
</comment>
<evidence type="ECO:0000256" key="4">
    <source>
        <dbReference type="ARBA" id="ARBA00017114"/>
    </source>
</evidence>
<comment type="cofactor">
    <cofactor evidence="1 17">
        <name>Mg(2+)</name>
        <dbReference type="ChEBI" id="CHEBI:18420"/>
    </cofactor>
</comment>
<evidence type="ECO:0000256" key="6">
    <source>
        <dbReference type="ARBA" id="ARBA00022722"/>
    </source>
</evidence>
<evidence type="ECO:0000256" key="8">
    <source>
        <dbReference type="ARBA" id="ARBA00022759"/>
    </source>
</evidence>
<comment type="caution">
    <text evidence="19">The sequence shown here is derived from an EMBL/GenBank/DDBJ whole genome shotgun (WGS) entry which is preliminary data.</text>
</comment>
<dbReference type="GO" id="GO:0008821">
    <property type="term" value="F:crossover junction DNA endonuclease activity"/>
    <property type="evidence" value="ECO:0007669"/>
    <property type="project" value="UniProtKB-UniRule"/>
</dbReference>
<keyword evidence="13 17" id="KW-0233">DNA recombination</keyword>
<comment type="subcellular location">
    <subcellularLocation>
        <location evidence="2 17">Nucleus</location>
    </subcellularLocation>
</comment>
<evidence type="ECO:0000256" key="2">
    <source>
        <dbReference type="ARBA" id="ARBA00004123"/>
    </source>
</evidence>
<reference evidence="19 20" key="1">
    <citation type="submission" date="2022-12" db="EMBL/GenBank/DDBJ databases">
        <title>Chromosome-scale assembly of the Ensete ventricosum genome.</title>
        <authorList>
            <person name="Dussert Y."/>
            <person name="Stocks J."/>
            <person name="Wendawek A."/>
            <person name="Woldeyes F."/>
            <person name="Nichols R.A."/>
            <person name="Borrell J.S."/>
        </authorList>
    </citation>
    <scope>NUCLEOTIDE SEQUENCE [LARGE SCALE GENOMIC DNA]</scope>
    <source>
        <strain evidence="20">cv. Maze</strain>
        <tissue evidence="19">Seeds</tissue>
    </source>
</reference>
<dbReference type="Pfam" id="PF21136">
    <property type="entry name" value="WHD_MUS81"/>
    <property type="match status" value="1"/>
</dbReference>
<dbReference type="GO" id="GO:0046872">
    <property type="term" value="F:metal ion binding"/>
    <property type="evidence" value="ECO:0007669"/>
    <property type="project" value="UniProtKB-UniRule"/>
</dbReference>
<evidence type="ECO:0000256" key="1">
    <source>
        <dbReference type="ARBA" id="ARBA00001946"/>
    </source>
</evidence>
<name>A0AAV8RLE8_ENSVE</name>
<dbReference type="PANTHER" id="PTHR13451">
    <property type="entry name" value="CLASS II CROSSOVER JUNCTION ENDONUCLEASE MUS81"/>
    <property type="match status" value="1"/>
</dbReference>
<dbReference type="SUPFAM" id="SSF52980">
    <property type="entry name" value="Restriction endonuclease-like"/>
    <property type="match status" value="1"/>
</dbReference>
<dbReference type="SMART" id="SM00891">
    <property type="entry name" value="ERCC4"/>
    <property type="match status" value="1"/>
</dbReference>
<dbReference type="InterPro" id="IPR033309">
    <property type="entry name" value="Mus81"/>
</dbReference>
<dbReference type="GO" id="GO:0048476">
    <property type="term" value="C:Holliday junction resolvase complex"/>
    <property type="evidence" value="ECO:0007669"/>
    <property type="project" value="UniProtKB-UniRule"/>
</dbReference>
<dbReference type="GO" id="GO:0006308">
    <property type="term" value="P:DNA catabolic process"/>
    <property type="evidence" value="ECO:0007669"/>
    <property type="project" value="UniProtKB-UniRule"/>
</dbReference>
<evidence type="ECO:0000256" key="10">
    <source>
        <dbReference type="ARBA" id="ARBA00022776"/>
    </source>
</evidence>
<evidence type="ECO:0000256" key="15">
    <source>
        <dbReference type="ARBA" id="ARBA00023242"/>
    </source>
</evidence>
<evidence type="ECO:0000256" key="3">
    <source>
        <dbReference type="ARBA" id="ARBA00010015"/>
    </source>
</evidence>
<dbReference type="GO" id="GO:0005634">
    <property type="term" value="C:nucleus"/>
    <property type="evidence" value="ECO:0007669"/>
    <property type="project" value="UniProtKB-SubCell"/>
</dbReference>
<dbReference type="GO" id="GO:0000712">
    <property type="term" value="P:resolution of meiotic recombination intermediates"/>
    <property type="evidence" value="ECO:0007669"/>
    <property type="project" value="TreeGrafter"/>
</dbReference>
<dbReference type="EC" id="3.1.22.-" evidence="17"/>
<dbReference type="InterPro" id="IPR047416">
    <property type="entry name" value="XPF_nuclease_Mus81"/>
</dbReference>
<dbReference type="InterPro" id="IPR047417">
    <property type="entry name" value="WHD_MUS81"/>
</dbReference>
<dbReference type="PANTHER" id="PTHR13451:SF0">
    <property type="entry name" value="CROSSOVER JUNCTION ENDONUCLEASE MUS81"/>
    <property type="match status" value="1"/>
</dbReference>
<dbReference type="InterPro" id="IPR042530">
    <property type="entry name" value="EME1/EME2_C"/>
</dbReference>
<evidence type="ECO:0000256" key="16">
    <source>
        <dbReference type="ARBA" id="ARBA00023254"/>
    </source>
</evidence>
<dbReference type="InterPro" id="IPR006166">
    <property type="entry name" value="ERCC4_domain"/>
</dbReference>
<keyword evidence="16" id="KW-0469">Meiosis</keyword>
<dbReference type="Pfam" id="PF02732">
    <property type="entry name" value="ERCC4"/>
    <property type="match status" value="1"/>
</dbReference>
<dbReference type="Gene3D" id="1.10.150.670">
    <property type="entry name" value="Crossover junction endonuclease EME1, DNA-binding domain"/>
    <property type="match status" value="1"/>
</dbReference>
<keyword evidence="10" id="KW-0131">Cell cycle</keyword>
<dbReference type="AlphaFoldDB" id="A0AAV8RLE8"/>
<comment type="function">
    <text evidence="17">Interacts with EME1 to form a DNA structure-specific endonuclease with substrate preference for branched DNA structures with a 5'-end at the branch nick. Typical substrates include 3'-flap structures, D-loops, replication forks and nicked Holliday junctions. May be required in mitosis for the processing of stalled or collapsed replication fork intermediates. May be required in meiosis for the repair of meiosis-specific double strand breaks subsequent to single-end invasion (SEI).</text>
</comment>
<evidence type="ECO:0000256" key="13">
    <source>
        <dbReference type="ARBA" id="ARBA00023172"/>
    </source>
</evidence>
<evidence type="ECO:0000313" key="20">
    <source>
        <dbReference type="Proteomes" id="UP001222027"/>
    </source>
</evidence>
<proteinExistence type="inferred from homology"/>
<sequence>MENLRPVRCSENEEIGLYLWRKRQEMVESNGLSENLDQTLSKAYRSICDAKTPIKTLKDLSQIKGVGKWILRLMQGFFQESLADVPSTTNEAHEKGKKAKEPKRYVPMKNSVAYALLVTLYRAMTNGSSYMKKQELIDAAEASGLSRTSIAPDRSKKPGQFGISSRDWYTGWNCMKSLISKGLVVKSSCPAKYMLTQEGHEAARECLLRSGSIDLEPATATCRSHSALDGQSASPVDLTLQSASVSCQTEMIDIPTEAVDRTPQYKQADFLDSDNGSATLEKCCYSTAETCMPIVLDSIANIPVGDARCRNSVYADAAQSSFNLRACTSFDPPMHKPSANDATKGNDNALAMPPYRSGEKFEDIYDVILILDDRENFGSRSRKFVDNIHTQFNILVEFRRLPVGDGIWIARRRGCNTEYVLDFIVERKRVDDLCRSIRDNRYKDQKLRLQRCGLQKLIYLVEGDQNCLEAAESIKTACFTTEILEGFDVQRTSGFADTVRRYGYLTKAIIQYYTMHFIDKAMCSRICPSYDEFVKKCQDLEKMTVSDVFALQLMQVPQVTEEIALAVVDLYPTLLSLAQAYSHLEGDLRAQEELLKNKRKSLSEKTSLKITIECHAWLPVTQCSVLGIQPPNPNSLYVYGDSCFLPSKDWISPENGDSSSSSS</sequence>
<dbReference type="FunFam" id="3.40.50.10130:FF:000005">
    <property type="entry name" value="crossover junction endonuclease MUS81 isoform X1"/>
    <property type="match status" value="1"/>
</dbReference>
<evidence type="ECO:0000256" key="7">
    <source>
        <dbReference type="ARBA" id="ARBA00022723"/>
    </source>
</evidence>
<dbReference type="Gene3D" id="3.40.50.10130">
    <property type="match status" value="1"/>
</dbReference>
<dbReference type="FunFam" id="1.10.10.10:FF:000307">
    <property type="entry name" value="Crossover junction endonuclease MUS81"/>
    <property type="match status" value="1"/>
</dbReference>
<comment type="subunit">
    <text evidence="17">Interacts with EME1.</text>
</comment>
<dbReference type="GO" id="GO:0003677">
    <property type="term" value="F:DNA binding"/>
    <property type="evidence" value="ECO:0007669"/>
    <property type="project" value="UniProtKB-UniRule"/>
</dbReference>
<organism evidence="19 20">
    <name type="scientific">Ensete ventricosum</name>
    <name type="common">Abyssinian banana</name>
    <name type="synonym">Musa ensete</name>
    <dbReference type="NCBI Taxonomy" id="4639"/>
    <lineage>
        <taxon>Eukaryota</taxon>
        <taxon>Viridiplantae</taxon>
        <taxon>Streptophyta</taxon>
        <taxon>Embryophyta</taxon>
        <taxon>Tracheophyta</taxon>
        <taxon>Spermatophyta</taxon>
        <taxon>Magnoliopsida</taxon>
        <taxon>Liliopsida</taxon>
        <taxon>Zingiberales</taxon>
        <taxon>Musaceae</taxon>
        <taxon>Ensete</taxon>
    </lineage>
</organism>
<keyword evidence="6 17" id="KW-0540">Nuclease</keyword>
<dbReference type="GO" id="GO:0031573">
    <property type="term" value="P:mitotic intra-S DNA damage checkpoint signaling"/>
    <property type="evidence" value="ECO:0007669"/>
    <property type="project" value="TreeGrafter"/>
</dbReference>
<dbReference type="InterPro" id="IPR011335">
    <property type="entry name" value="Restrct_endonuc-II-like"/>
</dbReference>
<feature type="domain" description="ERCC4" evidence="18">
    <location>
        <begin position="368"/>
        <end position="465"/>
    </location>
</feature>
<keyword evidence="14 17" id="KW-0234">DNA repair</keyword>
<gene>
    <name evidence="19" type="ORF">OPV22_001488</name>
</gene>
<dbReference type="Proteomes" id="UP001222027">
    <property type="component" value="Unassembled WGS sequence"/>
</dbReference>
<keyword evidence="15 17" id="KW-0539">Nucleus</keyword>
<keyword evidence="20" id="KW-1185">Reference proteome</keyword>
<keyword evidence="11 17" id="KW-0378">Hydrolase</keyword>
<evidence type="ECO:0000256" key="5">
    <source>
        <dbReference type="ARBA" id="ARBA00022618"/>
    </source>
</evidence>
<dbReference type="CDD" id="cd20074">
    <property type="entry name" value="XPF_nuclease_Mus81"/>
    <property type="match status" value="1"/>
</dbReference>
<evidence type="ECO:0000259" key="18">
    <source>
        <dbReference type="SMART" id="SM00891"/>
    </source>
</evidence>
<keyword evidence="8 17" id="KW-0255">Endonuclease</keyword>
<dbReference type="CDD" id="cd21036">
    <property type="entry name" value="WH_MUS81"/>
    <property type="match status" value="1"/>
</dbReference>
<evidence type="ECO:0000256" key="14">
    <source>
        <dbReference type="ARBA" id="ARBA00023204"/>
    </source>
</evidence>
<keyword evidence="12 17" id="KW-0460">Magnesium</keyword>
<dbReference type="GO" id="GO:0048257">
    <property type="term" value="F:3'-flap endonuclease activity"/>
    <property type="evidence" value="ECO:0007669"/>
    <property type="project" value="TreeGrafter"/>
</dbReference>
<accession>A0AAV8RLE8</accession>
<keyword evidence="5" id="KW-0132">Cell division</keyword>
<evidence type="ECO:0000256" key="11">
    <source>
        <dbReference type="ARBA" id="ARBA00022801"/>
    </source>
</evidence>
<dbReference type="InterPro" id="IPR036388">
    <property type="entry name" value="WH-like_DNA-bd_sf"/>
</dbReference>
<dbReference type="GO" id="GO:0000727">
    <property type="term" value="P:double-strand break repair via break-induced replication"/>
    <property type="evidence" value="ECO:0007669"/>
    <property type="project" value="UniProtKB-UniRule"/>
</dbReference>
<evidence type="ECO:0000256" key="17">
    <source>
        <dbReference type="RuleBase" id="RU369042"/>
    </source>
</evidence>
<dbReference type="GO" id="GO:0051301">
    <property type="term" value="P:cell division"/>
    <property type="evidence" value="ECO:0007669"/>
    <property type="project" value="UniProtKB-KW"/>
</dbReference>
<evidence type="ECO:0000256" key="9">
    <source>
        <dbReference type="ARBA" id="ARBA00022763"/>
    </source>
</evidence>
<keyword evidence="10" id="KW-0498">Mitosis</keyword>
<dbReference type="EMBL" id="JAQQAF010000001">
    <property type="protein sequence ID" value="KAJ8511054.1"/>
    <property type="molecule type" value="Genomic_DNA"/>
</dbReference>
<evidence type="ECO:0000313" key="19">
    <source>
        <dbReference type="EMBL" id="KAJ8511054.1"/>
    </source>
</evidence>
<evidence type="ECO:0000256" key="12">
    <source>
        <dbReference type="ARBA" id="ARBA00022842"/>
    </source>
</evidence>
<keyword evidence="9 17" id="KW-0227">DNA damage</keyword>
<keyword evidence="7 17" id="KW-0479">Metal-binding</keyword>